<gene>
    <name evidence="13" type="ORF">O4U47_07590</name>
</gene>
<dbReference type="GO" id="GO:0016301">
    <property type="term" value="F:kinase activity"/>
    <property type="evidence" value="ECO:0007669"/>
    <property type="project" value="UniProtKB-KW"/>
</dbReference>
<keyword evidence="4" id="KW-0808">Transferase</keyword>
<keyword evidence="10" id="KW-0812">Transmembrane</keyword>
<dbReference type="RefSeq" id="WP_270676909.1">
    <property type="nucleotide sequence ID" value="NZ_JAQFWP010000010.1"/>
</dbReference>
<keyword evidence="3" id="KW-0597">Phosphoprotein</keyword>
<feature type="transmembrane region" description="Helical" evidence="10">
    <location>
        <begin position="86"/>
        <end position="104"/>
    </location>
</feature>
<comment type="caution">
    <text evidence="13">The sequence shown here is derived from an EMBL/GenBank/DDBJ whole genome shotgun (WGS) entry which is preliminary data.</text>
</comment>
<keyword evidence="8" id="KW-0902">Two-component regulatory system</keyword>
<keyword evidence="7" id="KW-0067">ATP-binding</keyword>
<dbReference type="Gene3D" id="3.30.565.10">
    <property type="entry name" value="Histidine kinase-like ATPase, C-terminal domain"/>
    <property type="match status" value="1"/>
</dbReference>
<evidence type="ECO:0000256" key="5">
    <source>
        <dbReference type="ARBA" id="ARBA00022741"/>
    </source>
</evidence>
<feature type="signal peptide" evidence="11">
    <location>
        <begin position="1"/>
        <end position="21"/>
    </location>
</feature>
<dbReference type="InterPro" id="IPR050482">
    <property type="entry name" value="Sensor_HK_TwoCompSys"/>
</dbReference>
<evidence type="ECO:0000256" key="9">
    <source>
        <dbReference type="SAM" id="MobiDB-lite"/>
    </source>
</evidence>
<keyword evidence="6 13" id="KW-0418">Kinase</keyword>
<evidence type="ECO:0000259" key="12">
    <source>
        <dbReference type="Pfam" id="PF07730"/>
    </source>
</evidence>
<name>A0ABT4TJS0_9ACTN</name>
<keyword evidence="10" id="KW-1133">Transmembrane helix</keyword>
<dbReference type="InterPro" id="IPR011712">
    <property type="entry name" value="Sig_transdc_His_kin_sub3_dim/P"/>
</dbReference>
<evidence type="ECO:0000256" key="4">
    <source>
        <dbReference type="ARBA" id="ARBA00022679"/>
    </source>
</evidence>
<feature type="transmembrane region" description="Helical" evidence="10">
    <location>
        <begin position="151"/>
        <end position="174"/>
    </location>
</feature>
<keyword evidence="14" id="KW-1185">Reference proteome</keyword>
<feature type="compositionally biased region" description="Basic and acidic residues" evidence="9">
    <location>
        <begin position="383"/>
        <end position="394"/>
    </location>
</feature>
<organism evidence="13 14">
    <name type="scientific">Nocardiopsis suaedae</name>
    <dbReference type="NCBI Taxonomy" id="3018444"/>
    <lineage>
        <taxon>Bacteria</taxon>
        <taxon>Bacillati</taxon>
        <taxon>Actinomycetota</taxon>
        <taxon>Actinomycetes</taxon>
        <taxon>Streptosporangiales</taxon>
        <taxon>Nocardiopsidaceae</taxon>
        <taxon>Nocardiopsis</taxon>
    </lineage>
</organism>
<proteinExistence type="predicted"/>
<dbReference type="Proteomes" id="UP001165685">
    <property type="component" value="Unassembled WGS sequence"/>
</dbReference>
<evidence type="ECO:0000256" key="2">
    <source>
        <dbReference type="ARBA" id="ARBA00012438"/>
    </source>
</evidence>
<evidence type="ECO:0000313" key="14">
    <source>
        <dbReference type="Proteomes" id="UP001165685"/>
    </source>
</evidence>
<evidence type="ECO:0000256" key="11">
    <source>
        <dbReference type="SAM" id="SignalP"/>
    </source>
</evidence>
<evidence type="ECO:0000256" key="7">
    <source>
        <dbReference type="ARBA" id="ARBA00022840"/>
    </source>
</evidence>
<dbReference type="CDD" id="cd16917">
    <property type="entry name" value="HATPase_UhpB-NarQ-NarX-like"/>
    <property type="match status" value="1"/>
</dbReference>
<dbReference type="EC" id="2.7.13.3" evidence="2"/>
<dbReference type="PANTHER" id="PTHR24421">
    <property type="entry name" value="NITRATE/NITRITE SENSOR PROTEIN NARX-RELATED"/>
    <property type="match status" value="1"/>
</dbReference>
<dbReference type="PANTHER" id="PTHR24421:SF10">
    <property type="entry name" value="NITRATE_NITRITE SENSOR PROTEIN NARQ"/>
    <property type="match status" value="1"/>
</dbReference>
<feature type="domain" description="Signal transduction histidine kinase subgroup 3 dimerisation and phosphoacceptor" evidence="12">
    <location>
        <begin position="194"/>
        <end position="258"/>
    </location>
</feature>
<evidence type="ECO:0000256" key="3">
    <source>
        <dbReference type="ARBA" id="ARBA00022553"/>
    </source>
</evidence>
<feature type="chain" id="PRO_5046940862" description="histidine kinase" evidence="11">
    <location>
        <begin position="22"/>
        <end position="407"/>
    </location>
</feature>
<keyword evidence="5" id="KW-0547">Nucleotide-binding</keyword>
<feature type="transmembrane region" description="Helical" evidence="10">
    <location>
        <begin position="31"/>
        <end position="50"/>
    </location>
</feature>
<evidence type="ECO:0000256" key="10">
    <source>
        <dbReference type="SAM" id="Phobius"/>
    </source>
</evidence>
<evidence type="ECO:0000256" key="1">
    <source>
        <dbReference type="ARBA" id="ARBA00000085"/>
    </source>
</evidence>
<evidence type="ECO:0000256" key="6">
    <source>
        <dbReference type="ARBA" id="ARBA00022777"/>
    </source>
</evidence>
<comment type="catalytic activity">
    <reaction evidence="1">
        <text>ATP + protein L-histidine = ADP + protein N-phospho-L-histidine.</text>
        <dbReference type="EC" id="2.7.13.3"/>
    </reaction>
</comment>
<dbReference type="InterPro" id="IPR036890">
    <property type="entry name" value="HATPase_C_sf"/>
</dbReference>
<keyword evidence="10" id="KW-0472">Membrane</keyword>
<feature type="transmembrane region" description="Helical" evidence="10">
    <location>
        <begin position="57"/>
        <end position="74"/>
    </location>
</feature>
<dbReference type="Gene3D" id="1.20.5.1930">
    <property type="match status" value="1"/>
</dbReference>
<feature type="region of interest" description="Disordered" evidence="9">
    <location>
        <begin position="381"/>
        <end position="407"/>
    </location>
</feature>
<protein>
    <recommendedName>
        <fullName evidence="2">histidine kinase</fullName>
        <ecNumber evidence="2">2.7.13.3</ecNumber>
    </recommendedName>
</protein>
<reference evidence="13" key="1">
    <citation type="submission" date="2023-01" db="EMBL/GenBank/DDBJ databases">
        <title>Draft genome sequence of Nocardiopsis sp. LSu2-4 isolated from halophytes.</title>
        <authorList>
            <person name="Duangmal K."/>
            <person name="Chantavorakit T."/>
        </authorList>
    </citation>
    <scope>NUCLEOTIDE SEQUENCE</scope>
    <source>
        <strain evidence="13">LSu2-4</strain>
    </source>
</reference>
<evidence type="ECO:0000313" key="13">
    <source>
        <dbReference type="EMBL" id="MDA2804372.1"/>
    </source>
</evidence>
<dbReference type="EMBL" id="JAQFWP010000010">
    <property type="protein sequence ID" value="MDA2804372.1"/>
    <property type="molecule type" value="Genomic_DNA"/>
</dbReference>
<sequence>MPVRSVLFLGVALLAVPGAFALHDQAGPVGISAAVAVCSVMAVIVSWPVGRRHLHRVAVAAGGVSLAVTAYASITDTVVYGPGINIAPAELIALYLLLAAVARWMDPLRSAVASGAVVWIACVAWTLRLLDYAPPPEPELSPWPITSVSDLFIVIGHFAASAFFPSLAVLAGGVPRHLAHRRAELIAAVRRDQRLELAQDLHDYVAHDLTGIVAQAQSAQFARPDDAEHLRGALARIEEVGTAALDTMDGFVQGLHEDNAAPLSTRGISDVPRLVERFRVERPPDAPVRVEFDDDLSARTSREVQAAAYRVVVEGLTNVRRHGAPGRPVTVRVGCAPDGTLSVLVLNEVPPVSRPPGWKPPSRGGTGLVTLEERLQAVGGRLEAGRDDEGRWRLEATLPATDPRSDS</sequence>
<dbReference type="Pfam" id="PF07730">
    <property type="entry name" value="HisKA_3"/>
    <property type="match status" value="1"/>
</dbReference>
<evidence type="ECO:0000256" key="8">
    <source>
        <dbReference type="ARBA" id="ARBA00023012"/>
    </source>
</evidence>
<accession>A0ABT4TJS0</accession>
<feature type="transmembrane region" description="Helical" evidence="10">
    <location>
        <begin position="111"/>
        <end position="131"/>
    </location>
</feature>
<dbReference type="SUPFAM" id="SSF55874">
    <property type="entry name" value="ATPase domain of HSP90 chaperone/DNA topoisomerase II/histidine kinase"/>
    <property type="match status" value="1"/>
</dbReference>
<keyword evidence="11" id="KW-0732">Signal</keyword>